<name>A0A423VUQ4_9PEZI</name>
<gene>
    <name evidence="1" type="ORF">VMCG_08903</name>
</gene>
<protein>
    <submittedName>
        <fullName evidence="1">Uncharacterized protein</fullName>
    </submittedName>
</protein>
<dbReference type="EMBL" id="LKEA01000039">
    <property type="protein sequence ID" value="ROV94803.1"/>
    <property type="molecule type" value="Genomic_DNA"/>
</dbReference>
<dbReference type="STRING" id="356882.A0A423VUQ4"/>
<comment type="caution">
    <text evidence="1">The sequence shown here is derived from an EMBL/GenBank/DDBJ whole genome shotgun (WGS) entry which is preliminary data.</text>
</comment>
<evidence type="ECO:0000313" key="1">
    <source>
        <dbReference type="EMBL" id="ROV94803.1"/>
    </source>
</evidence>
<proteinExistence type="predicted"/>
<dbReference type="AlphaFoldDB" id="A0A423VUQ4"/>
<sequence length="131" mass="15313">MNMLVQWRPQTRQTVIAFFDGSPSIQKRITSMFLRPGLVCLFDPSWFYTQVLTEFACLQEAALWTVRYEFREREKEPMQIRRPRPSYRRLPDIARHTVHVLESLDVAARTISGILLQSAADVGLKREEATE</sequence>
<dbReference type="Proteomes" id="UP000283895">
    <property type="component" value="Unassembled WGS sequence"/>
</dbReference>
<dbReference type="OrthoDB" id="5207033at2759"/>
<accession>A0A423VUQ4</accession>
<evidence type="ECO:0000313" key="2">
    <source>
        <dbReference type="Proteomes" id="UP000283895"/>
    </source>
</evidence>
<reference evidence="1 2" key="1">
    <citation type="submission" date="2015-09" db="EMBL/GenBank/DDBJ databases">
        <title>Host preference determinants of Valsa canker pathogens revealed by comparative genomics.</title>
        <authorList>
            <person name="Yin Z."/>
            <person name="Huang L."/>
        </authorList>
    </citation>
    <scope>NUCLEOTIDE SEQUENCE [LARGE SCALE GENOMIC DNA]</scope>
    <source>
        <strain evidence="1 2">03-1</strain>
    </source>
</reference>
<organism evidence="1 2">
    <name type="scientific">Cytospora schulzeri</name>
    <dbReference type="NCBI Taxonomy" id="448051"/>
    <lineage>
        <taxon>Eukaryota</taxon>
        <taxon>Fungi</taxon>
        <taxon>Dikarya</taxon>
        <taxon>Ascomycota</taxon>
        <taxon>Pezizomycotina</taxon>
        <taxon>Sordariomycetes</taxon>
        <taxon>Sordariomycetidae</taxon>
        <taxon>Diaporthales</taxon>
        <taxon>Cytosporaceae</taxon>
        <taxon>Cytospora</taxon>
    </lineage>
</organism>
<keyword evidence="2" id="KW-1185">Reference proteome</keyword>